<dbReference type="HOGENOM" id="CLU_000384_35_2_1"/>
<keyword evidence="3" id="KW-1133">Transmembrane helix</keyword>
<dbReference type="InterPro" id="IPR043128">
    <property type="entry name" value="Rev_trsase/Diguanyl_cyclase"/>
</dbReference>
<dbReference type="SUPFAM" id="SSF56672">
    <property type="entry name" value="DNA/RNA polymerases"/>
    <property type="match status" value="1"/>
</dbReference>
<dbReference type="Gene3D" id="3.10.10.10">
    <property type="entry name" value="HIV Type 1 Reverse Transcriptase, subunit A, domain 1"/>
    <property type="match status" value="1"/>
</dbReference>
<dbReference type="AlphaFoldDB" id="F8N241"/>
<evidence type="ECO:0008006" key="6">
    <source>
        <dbReference type="Google" id="ProtNLM"/>
    </source>
</evidence>
<dbReference type="Proteomes" id="UP000008065">
    <property type="component" value="Unassembled WGS sequence"/>
</dbReference>
<evidence type="ECO:0000256" key="3">
    <source>
        <dbReference type="SAM" id="Phobius"/>
    </source>
</evidence>
<keyword evidence="3" id="KW-0812">Transmembrane</keyword>
<dbReference type="GO" id="GO:0005739">
    <property type="term" value="C:mitochondrion"/>
    <property type="evidence" value="ECO:0007669"/>
    <property type="project" value="UniProtKB-SubCell"/>
</dbReference>
<gene>
    <name evidence="4" type="ORF">NEUTE1DRAFT_55178</name>
</gene>
<dbReference type="VEuPathDB" id="FungiDB:NEUTE1DRAFT_55178"/>
<feature type="transmembrane region" description="Helical" evidence="3">
    <location>
        <begin position="6"/>
        <end position="29"/>
    </location>
</feature>
<keyword evidence="2" id="KW-0496">Mitochondrion</keyword>
<reference evidence="5" key="1">
    <citation type="journal article" date="2011" name="Genetics">
        <title>Massive changes in genome architecture accompany the transition to self-fertility in the filamentous fungus Neurospora tetrasperma.</title>
        <authorList>
            <person name="Ellison C.E."/>
            <person name="Stajich J.E."/>
            <person name="Jacobson D.J."/>
            <person name="Natvig D.O."/>
            <person name="Lapidus A."/>
            <person name="Foster B."/>
            <person name="Aerts A."/>
            <person name="Riley R."/>
            <person name="Lindquist E.A."/>
            <person name="Grigoriev I.V."/>
            <person name="Taylor J.W."/>
        </authorList>
    </citation>
    <scope>NUCLEOTIDE SEQUENCE [LARGE SCALE GENOMIC DNA]</scope>
    <source>
        <strain evidence="5">FGSC 2508 / P0657</strain>
    </source>
</reference>
<feature type="non-terminal residue" evidence="4">
    <location>
        <position position="1"/>
    </location>
</feature>
<dbReference type="InterPro" id="IPR043502">
    <property type="entry name" value="DNA/RNA_pol_sf"/>
</dbReference>
<dbReference type="GeneID" id="20828468"/>
<dbReference type="RefSeq" id="XP_009856055.1">
    <property type="nucleotide sequence ID" value="XM_009857753.1"/>
</dbReference>
<keyword evidence="3" id="KW-0472">Membrane</keyword>
<accession>F8N241</accession>
<comment type="subcellular location">
    <subcellularLocation>
        <location evidence="1">Mitochondrion</location>
    </subcellularLocation>
</comment>
<protein>
    <recommendedName>
        <fullName evidence="6">Reverse transcriptase domain-containing protein</fullName>
    </recommendedName>
</protein>
<keyword evidence="5" id="KW-1185">Reference proteome</keyword>
<evidence type="ECO:0000256" key="1">
    <source>
        <dbReference type="ARBA" id="ARBA00004173"/>
    </source>
</evidence>
<evidence type="ECO:0000256" key="2">
    <source>
        <dbReference type="ARBA" id="ARBA00023128"/>
    </source>
</evidence>
<dbReference type="Gene3D" id="3.30.70.270">
    <property type="match status" value="1"/>
</dbReference>
<evidence type="ECO:0000313" key="5">
    <source>
        <dbReference type="Proteomes" id="UP000008065"/>
    </source>
</evidence>
<name>F8N241_NEUT8</name>
<dbReference type="PANTHER" id="PTHR24559">
    <property type="entry name" value="TRANSPOSON TY3-I GAG-POL POLYPROTEIN"/>
    <property type="match status" value="1"/>
</dbReference>
<dbReference type="KEGG" id="nte:NEUTE1DRAFT55178"/>
<dbReference type="PANTHER" id="PTHR24559:SF444">
    <property type="entry name" value="REVERSE TRANSCRIPTASE DOMAIN-CONTAINING PROTEIN"/>
    <property type="match status" value="1"/>
</dbReference>
<proteinExistence type="predicted"/>
<evidence type="ECO:0000313" key="4">
    <source>
        <dbReference type="EMBL" id="EGO52415.1"/>
    </source>
</evidence>
<dbReference type="InterPro" id="IPR053134">
    <property type="entry name" value="RNA-dir_DNA_polymerase"/>
</dbReference>
<organism evidence="4 5">
    <name type="scientific">Neurospora tetrasperma (strain FGSC 2508 / ATCC MYA-4615 / P0657)</name>
    <dbReference type="NCBI Taxonomy" id="510951"/>
    <lineage>
        <taxon>Eukaryota</taxon>
        <taxon>Fungi</taxon>
        <taxon>Dikarya</taxon>
        <taxon>Ascomycota</taxon>
        <taxon>Pezizomycotina</taxon>
        <taxon>Sordariomycetes</taxon>
        <taxon>Sordariomycetidae</taxon>
        <taxon>Sordariales</taxon>
        <taxon>Sordariaceae</taxon>
        <taxon>Neurospora</taxon>
    </lineage>
</organism>
<sequence>AIYKYLNNYFTTGFIYLNSSPVAVLVLLIKKPGGGIYIYINYRGLNNTTIKNKYPISLIRKTIDAL</sequence>
<dbReference type="EMBL" id="GL891382">
    <property type="protein sequence ID" value="EGO52415.1"/>
    <property type="molecule type" value="Genomic_DNA"/>
</dbReference>
<dbReference type="OrthoDB" id="5599418at2759"/>